<evidence type="ECO:0000313" key="3">
    <source>
        <dbReference type="EMBL" id="KAK7515858.1"/>
    </source>
</evidence>
<feature type="region of interest" description="Disordered" evidence="1">
    <location>
        <begin position="224"/>
        <end position="248"/>
    </location>
</feature>
<feature type="compositionally biased region" description="Low complexity" evidence="1">
    <location>
        <begin position="1178"/>
        <end position="1191"/>
    </location>
</feature>
<protein>
    <recommendedName>
        <fullName evidence="2">Heterokaryon incompatibility domain-containing protein</fullName>
    </recommendedName>
</protein>
<feature type="compositionally biased region" description="Basic residues" evidence="1">
    <location>
        <begin position="1203"/>
        <end position="1221"/>
    </location>
</feature>
<feature type="region of interest" description="Disordered" evidence="1">
    <location>
        <begin position="396"/>
        <end position="424"/>
    </location>
</feature>
<feature type="region of interest" description="Disordered" evidence="1">
    <location>
        <begin position="545"/>
        <end position="578"/>
    </location>
</feature>
<dbReference type="Proteomes" id="UP001363622">
    <property type="component" value="Unassembled WGS sequence"/>
</dbReference>
<evidence type="ECO:0000259" key="2">
    <source>
        <dbReference type="Pfam" id="PF06985"/>
    </source>
</evidence>
<proteinExistence type="predicted"/>
<feature type="compositionally biased region" description="Low complexity" evidence="1">
    <location>
        <begin position="593"/>
        <end position="609"/>
    </location>
</feature>
<sequence>MDSDLWETLADIQASCKYDIVDQMIQVQNHYQLCDLKSVEWARNLSCLRRLSRKRRRGAYEEEDEDEWFLTTLGRGCTNGNYDYVAVSYPWKPAVSTAVCDTATGSTTVSSNCDSAKAGGWKIHMLGNPRAVERSKVRDGVLSRAVAYAESHGIELVWIDRECVPQDEEERPHLHETAMQSMDLVYRWAKHPIALIFEGAWSQGEVDLLERLLRGQIVEVSSFDGDYTAPPSDGEKRGTKNKSKEAIEKEVDPLTDYPRFHPGTDPSLITQILSLLTRLTSDPWFSRAWIFQENYCAGAKMRLLIPHSRNISKAHAVDLFGTIPHELNIRSIAFFNAATKFCLAYLADPRYTHSAGGAAACEAIIHRAGRYNLLHRYGFVSSTGSTSPTEIRIQAEAEKQQQRRRRHHRGHKSQKKHASSRPFSRAMSTTIFADLAARRITQPHDILAIAANCCAYDVRLDTKALRSASTVAKAAEMLAGLSGETKNSGKRRRSIDSVYESLSAAVLALWFLNGEVFKNMLPPPPEPLPPEQYPDITISTVDAKGMTGAEDGDHGRDDTIKSPQREADESKNNDFDISDAPLSLKLSTKLSPLSPSSASASASASTTIPPITPPPAQGTALSFLSTTTLDSFIPPPPSSSAFRAGPLTFLKSCRFRDVQLCRAGVGTHGHMWVLDERIASSEWNGPVAQSNAGGKWWRRRRNRVDPLAMLAGEVRKRGEEAGGNGRHGQGKVPVQGGRYCWLAARLDAMVAVRAEARQKSEEKRERRRRAKQMGVSVRVLNLRGTNGRKNNAYSPATAVGIRGKGKNWTKPKLDEAALGRLRASVTTFDRCMADAVAEAIRDGRDLILARLWDGEENSSAEHHGDDEEQGDRRKAKKIYRGVFIWDESPQGGNGAAAMSESSSDGEDARDTGENGEKGLTAPEQRTLDPKAKQEEEEEEEEEAAADWSDVQDSDSDSESDTPLILSRRLSTTKPKSQLPSRTKARHNNTNTTETRPSSSSSSSSSSSTLSSSSPSPNSPNSSETDNVTETRRKAAAPFKPTLAFTSHTPHNTRYRFDRRAALEESRIDKFVSLEVALDHVDPPPASSLSADANKAEKETGIHPRRGSAARRRSSAKSSRSVSGSESTRRRRSSQVAATDAAPAPPVLRTKRWINGLGFLPSHSPVTLKSFCEPCCANSAATAPRRATASRSKVAKANAGSKTKPTKARAVVGKKTKTKTTTKAKVTASQSRGSGSGTWTKARMRSRAKASSKAADAGAADDGDKDEDEASGDDDDDDDDEGEEWKEADVDCATSERRVVFAWPEGLLRR</sequence>
<dbReference type="InterPro" id="IPR010730">
    <property type="entry name" value="HET"/>
</dbReference>
<accession>A0ABR1KJG2</accession>
<feature type="region of interest" description="Disordered" evidence="1">
    <location>
        <begin position="593"/>
        <end position="620"/>
    </location>
</feature>
<feature type="compositionally biased region" description="Basic and acidic residues" evidence="1">
    <location>
        <begin position="906"/>
        <end position="916"/>
    </location>
</feature>
<feature type="compositionally biased region" description="Basic and acidic residues" evidence="1">
    <location>
        <begin position="551"/>
        <end position="574"/>
    </location>
</feature>
<name>A0ABR1KJG2_9PEZI</name>
<feature type="compositionally biased region" description="Basic residues" evidence="1">
    <location>
        <begin position="1102"/>
        <end position="1114"/>
    </location>
</feature>
<feature type="region of interest" description="Disordered" evidence="1">
    <location>
        <begin position="1079"/>
        <end position="1147"/>
    </location>
</feature>
<evidence type="ECO:0000313" key="4">
    <source>
        <dbReference type="Proteomes" id="UP001363622"/>
    </source>
</evidence>
<organism evidence="3 4">
    <name type="scientific">Phyllosticta citriasiana</name>
    <dbReference type="NCBI Taxonomy" id="595635"/>
    <lineage>
        <taxon>Eukaryota</taxon>
        <taxon>Fungi</taxon>
        <taxon>Dikarya</taxon>
        <taxon>Ascomycota</taxon>
        <taxon>Pezizomycotina</taxon>
        <taxon>Dothideomycetes</taxon>
        <taxon>Dothideomycetes incertae sedis</taxon>
        <taxon>Botryosphaeriales</taxon>
        <taxon>Phyllostictaceae</taxon>
        <taxon>Phyllosticta</taxon>
    </lineage>
</organism>
<feature type="region of interest" description="Disordered" evidence="1">
    <location>
        <begin position="885"/>
        <end position="1054"/>
    </location>
</feature>
<feature type="compositionally biased region" description="Basic residues" evidence="1">
    <location>
        <begin position="402"/>
        <end position="419"/>
    </location>
</feature>
<feature type="compositionally biased region" description="Polar residues" evidence="1">
    <location>
        <begin position="968"/>
        <end position="980"/>
    </location>
</feature>
<feature type="compositionally biased region" description="Acidic residues" evidence="1">
    <location>
        <begin position="934"/>
        <end position="959"/>
    </location>
</feature>
<feature type="compositionally biased region" description="Low complexity" evidence="1">
    <location>
        <begin position="987"/>
        <end position="1022"/>
    </location>
</feature>
<gene>
    <name evidence="3" type="ORF">IWZ03DRAFT_407334</name>
</gene>
<evidence type="ECO:0000256" key="1">
    <source>
        <dbReference type="SAM" id="MobiDB-lite"/>
    </source>
</evidence>
<feature type="compositionally biased region" description="Basic and acidic residues" evidence="1">
    <location>
        <begin position="233"/>
        <end position="248"/>
    </location>
</feature>
<feature type="compositionally biased region" description="Acidic residues" evidence="1">
    <location>
        <begin position="1258"/>
        <end position="1283"/>
    </location>
</feature>
<dbReference type="EMBL" id="JBBPHU010000007">
    <property type="protein sequence ID" value="KAK7515858.1"/>
    <property type="molecule type" value="Genomic_DNA"/>
</dbReference>
<feature type="compositionally biased region" description="Polar residues" evidence="1">
    <location>
        <begin position="1228"/>
        <end position="1238"/>
    </location>
</feature>
<reference evidence="3 4" key="1">
    <citation type="submission" date="2024-04" db="EMBL/GenBank/DDBJ databases">
        <title>Phyllosticta paracitricarpa is synonymous to the EU quarantine fungus P. citricarpa based on phylogenomic analyses.</title>
        <authorList>
            <consortium name="Lawrence Berkeley National Laboratory"/>
            <person name="Van Ingen-Buijs V.A."/>
            <person name="Van Westerhoven A.C."/>
            <person name="Haridas S."/>
            <person name="Skiadas P."/>
            <person name="Martin F."/>
            <person name="Groenewald J.Z."/>
            <person name="Crous P.W."/>
            <person name="Seidl M.F."/>
        </authorList>
    </citation>
    <scope>NUCLEOTIDE SEQUENCE [LARGE SCALE GENOMIC DNA]</scope>
    <source>
        <strain evidence="3 4">CBS 123371</strain>
    </source>
</reference>
<comment type="caution">
    <text evidence="3">The sequence shown here is derived from an EMBL/GenBank/DDBJ whole genome shotgun (WGS) entry which is preliminary data.</text>
</comment>
<feature type="compositionally biased region" description="Low complexity" evidence="1">
    <location>
        <begin position="1115"/>
        <end position="1125"/>
    </location>
</feature>
<feature type="region of interest" description="Disordered" evidence="1">
    <location>
        <begin position="1178"/>
        <end position="1293"/>
    </location>
</feature>
<feature type="domain" description="Heterokaryon incompatibility" evidence="2">
    <location>
        <begin position="84"/>
        <end position="293"/>
    </location>
</feature>
<keyword evidence="4" id="KW-1185">Reference proteome</keyword>
<dbReference type="Pfam" id="PF06985">
    <property type="entry name" value="HET"/>
    <property type="match status" value="1"/>
</dbReference>
<feature type="compositionally biased region" description="Basic and acidic residues" evidence="1">
    <location>
        <begin position="1284"/>
        <end position="1293"/>
    </location>
</feature>